<evidence type="ECO:0000259" key="3">
    <source>
        <dbReference type="Pfam" id="PF14258"/>
    </source>
</evidence>
<feature type="region of interest" description="Disordered" evidence="1">
    <location>
        <begin position="416"/>
        <end position="436"/>
    </location>
</feature>
<comment type="caution">
    <text evidence="4">The sequence shown here is derived from an EMBL/GenBank/DDBJ whole genome shotgun (WGS) entry which is preliminary data.</text>
</comment>
<keyword evidence="2" id="KW-0472">Membrane</keyword>
<evidence type="ECO:0000313" key="5">
    <source>
        <dbReference type="Proteomes" id="UP001501803"/>
    </source>
</evidence>
<dbReference type="InterPro" id="IPR025646">
    <property type="entry name" value="DUF4350"/>
</dbReference>
<keyword evidence="5" id="KW-1185">Reference proteome</keyword>
<feature type="transmembrane region" description="Helical" evidence="2">
    <location>
        <begin position="285"/>
        <end position="303"/>
    </location>
</feature>
<dbReference type="EMBL" id="BAABCN010000017">
    <property type="protein sequence ID" value="GAA3892466.1"/>
    <property type="molecule type" value="Genomic_DNA"/>
</dbReference>
<name>A0ABP7L081_9MICO</name>
<feature type="domain" description="DUF4350" evidence="3">
    <location>
        <begin position="78"/>
        <end position="254"/>
    </location>
</feature>
<dbReference type="Pfam" id="PF14258">
    <property type="entry name" value="DUF4350"/>
    <property type="match status" value="1"/>
</dbReference>
<sequence length="436" mass="45358">MTMTADPAIDPTPTRRAQRLAEREQSARLTPSSTPTVRTAGRRALFWVLAGAGAVILSIVASLIVGGSTAGGVPLAASNPAPAGSRALVEVLRQQGVNVTVADTFDDAITALSTSTDPTLFFADENGYLSAAQITQLLRLPSRAVVSEPDFTFLDAVAPGVGFGGVSTADALSADCSVPAAIRAGTLSPGGTTLRIVDESSPDMTGCFPSGDGAFSMVEVARGGQSLTLVAQPAVFRNDEIGTFGNAALALNLLGVSDTVVWYLPTLADVPRTGPPSLGALTPGWVTPVLLLLMLTAFSAFVWRGRRFGPLVAENLPVTVRANETMEGRARLYSRNSARLRAIDALRIGALSRLATRLGLPRTAHHSEITLAVAALTGQPVAEVRAILIDDVPHSDSDLVRLSDHLADLETLVGRMLPGTTPSSSPPAPPHGRIDI</sequence>
<evidence type="ECO:0000256" key="2">
    <source>
        <dbReference type="SAM" id="Phobius"/>
    </source>
</evidence>
<keyword evidence="2" id="KW-0812">Transmembrane</keyword>
<protein>
    <submittedName>
        <fullName evidence="4">DUF4350 domain-containing protein</fullName>
    </submittedName>
</protein>
<evidence type="ECO:0000256" key="1">
    <source>
        <dbReference type="SAM" id="MobiDB-lite"/>
    </source>
</evidence>
<dbReference type="Proteomes" id="UP001501803">
    <property type="component" value="Unassembled WGS sequence"/>
</dbReference>
<feature type="transmembrane region" description="Helical" evidence="2">
    <location>
        <begin position="44"/>
        <end position="65"/>
    </location>
</feature>
<keyword evidence="2" id="KW-1133">Transmembrane helix</keyword>
<reference evidence="5" key="1">
    <citation type="journal article" date="2019" name="Int. J. Syst. Evol. Microbiol.">
        <title>The Global Catalogue of Microorganisms (GCM) 10K type strain sequencing project: providing services to taxonomists for standard genome sequencing and annotation.</title>
        <authorList>
            <consortium name="The Broad Institute Genomics Platform"/>
            <consortium name="The Broad Institute Genome Sequencing Center for Infectious Disease"/>
            <person name="Wu L."/>
            <person name="Ma J."/>
        </authorList>
    </citation>
    <scope>NUCLEOTIDE SEQUENCE [LARGE SCALE GENOMIC DNA]</scope>
    <source>
        <strain evidence="5">JCM 17021</strain>
    </source>
</reference>
<organism evidence="4 5">
    <name type="scientific">Leifsonia kafniensis</name>
    <dbReference type="NCBI Taxonomy" id="475957"/>
    <lineage>
        <taxon>Bacteria</taxon>
        <taxon>Bacillati</taxon>
        <taxon>Actinomycetota</taxon>
        <taxon>Actinomycetes</taxon>
        <taxon>Micrococcales</taxon>
        <taxon>Microbacteriaceae</taxon>
        <taxon>Leifsonia</taxon>
    </lineage>
</organism>
<accession>A0ABP7L081</accession>
<evidence type="ECO:0000313" key="4">
    <source>
        <dbReference type="EMBL" id="GAA3892466.1"/>
    </source>
</evidence>
<gene>
    <name evidence="4" type="ORF">GCM10022381_37670</name>
</gene>
<proteinExistence type="predicted"/>